<keyword evidence="3" id="KW-1185">Reference proteome</keyword>
<dbReference type="AlphaFoldDB" id="A0AAX6GT47"/>
<sequence>MLATLPCRILLSLIVELGTTSILRGIITLPIRRNCSTIGILSCVAKLNAHLPPSRTDSASYGRKKIHDFETQVDIVLACCVLHNYILGVDPKDELVVDELYLGEKEVKEDNLFEYEQYSQTSTQDQRNVKKAWEDMRDQIAQHMWHDYCIGHACHTTLF</sequence>
<comment type="caution">
    <text evidence="2">The sequence shown here is derived from an EMBL/GenBank/DDBJ whole genome shotgun (WGS) entry which is preliminary data.</text>
</comment>
<dbReference type="EMBL" id="JANAVB010016598">
    <property type="protein sequence ID" value="KAJ6831724.1"/>
    <property type="molecule type" value="Genomic_DNA"/>
</dbReference>
<feature type="signal peptide" evidence="1">
    <location>
        <begin position="1"/>
        <end position="25"/>
    </location>
</feature>
<evidence type="ECO:0000313" key="2">
    <source>
        <dbReference type="EMBL" id="KAJ6831724.1"/>
    </source>
</evidence>
<accession>A0AAX6GT47</accession>
<feature type="chain" id="PRO_5043365770" description="DDE Tnp4 domain-containing protein" evidence="1">
    <location>
        <begin position="26"/>
        <end position="159"/>
    </location>
</feature>
<dbReference type="Proteomes" id="UP001140949">
    <property type="component" value="Unassembled WGS sequence"/>
</dbReference>
<reference evidence="2" key="2">
    <citation type="submission" date="2023-04" db="EMBL/GenBank/DDBJ databases">
        <authorList>
            <person name="Bruccoleri R.E."/>
            <person name="Oakeley E.J."/>
            <person name="Faust A.-M."/>
            <person name="Dessus-Babus S."/>
            <person name="Altorfer M."/>
            <person name="Burckhardt D."/>
            <person name="Oertli M."/>
            <person name="Naumann U."/>
            <person name="Petersen F."/>
            <person name="Wong J."/>
        </authorList>
    </citation>
    <scope>NUCLEOTIDE SEQUENCE</scope>
    <source>
        <strain evidence="2">GSM-AAB239-AS_SAM_17_03QT</strain>
        <tissue evidence="2">Leaf</tissue>
    </source>
</reference>
<organism evidence="2 3">
    <name type="scientific">Iris pallida</name>
    <name type="common">Sweet iris</name>
    <dbReference type="NCBI Taxonomy" id="29817"/>
    <lineage>
        <taxon>Eukaryota</taxon>
        <taxon>Viridiplantae</taxon>
        <taxon>Streptophyta</taxon>
        <taxon>Embryophyta</taxon>
        <taxon>Tracheophyta</taxon>
        <taxon>Spermatophyta</taxon>
        <taxon>Magnoliopsida</taxon>
        <taxon>Liliopsida</taxon>
        <taxon>Asparagales</taxon>
        <taxon>Iridaceae</taxon>
        <taxon>Iridoideae</taxon>
        <taxon>Irideae</taxon>
        <taxon>Iris</taxon>
    </lineage>
</organism>
<protein>
    <recommendedName>
        <fullName evidence="4">DDE Tnp4 domain-containing protein</fullName>
    </recommendedName>
</protein>
<evidence type="ECO:0000256" key="1">
    <source>
        <dbReference type="SAM" id="SignalP"/>
    </source>
</evidence>
<evidence type="ECO:0000313" key="3">
    <source>
        <dbReference type="Proteomes" id="UP001140949"/>
    </source>
</evidence>
<name>A0AAX6GT47_IRIPA</name>
<gene>
    <name evidence="2" type="ORF">M6B38_347220</name>
</gene>
<evidence type="ECO:0008006" key="4">
    <source>
        <dbReference type="Google" id="ProtNLM"/>
    </source>
</evidence>
<reference evidence="2" key="1">
    <citation type="journal article" date="2023" name="GigaByte">
        <title>Genome assembly of the bearded iris, Iris pallida Lam.</title>
        <authorList>
            <person name="Bruccoleri R.E."/>
            <person name="Oakeley E.J."/>
            <person name="Faust A.M.E."/>
            <person name="Altorfer M."/>
            <person name="Dessus-Babus S."/>
            <person name="Burckhardt D."/>
            <person name="Oertli M."/>
            <person name="Naumann U."/>
            <person name="Petersen F."/>
            <person name="Wong J."/>
        </authorList>
    </citation>
    <scope>NUCLEOTIDE SEQUENCE</scope>
    <source>
        <strain evidence="2">GSM-AAB239-AS_SAM_17_03QT</strain>
    </source>
</reference>
<keyword evidence="1" id="KW-0732">Signal</keyword>
<proteinExistence type="predicted"/>